<feature type="chain" id="PRO_5038578396" evidence="1">
    <location>
        <begin position="22"/>
        <end position="577"/>
    </location>
</feature>
<gene>
    <name evidence="3" type="ORF">SAMN05660748_1606</name>
</gene>
<dbReference type="OrthoDB" id="3226781at2"/>
<dbReference type="Pfam" id="PF10647">
    <property type="entry name" value="Gmad1"/>
    <property type="match status" value="1"/>
</dbReference>
<dbReference type="InterPro" id="IPR059026">
    <property type="entry name" value="LpqB_N"/>
</dbReference>
<feature type="signal peptide" evidence="1">
    <location>
        <begin position="1"/>
        <end position="21"/>
    </location>
</feature>
<evidence type="ECO:0000313" key="3">
    <source>
        <dbReference type="EMBL" id="SOC48893.1"/>
    </source>
</evidence>
<feature type="domain" description="GerMN" evidence="2">
    <location>
        <begin position="198"/>
        <end position="287"/>
    </location>
</feature>
<dbReference type="EMBL" id="OBQI01000002">
    <property type="protein sequence ID" value="SOC48893.1"/>
    <property type="molecule type" value="Genomic_DNA"/>
</dbReference>
<dbReference type="SMART" id="SM00909">
    <property type="entry name" value="Germane"/>
    <property type="match status" value="1"/>
</dbReference>
<organism evidence="3 4">
    <name type="scientific">Blastococcus aggregatus</name>
    <dbReference type="NCBI Taxonomy" id="38502"/>
    <lineage>
        <taxon>Bacteria</taxon>
        <taxon>Bacillati</taxon>
        <taxon>Actinomycetota</taxon>
        <taxon>Actinomycetes</taxon>
        <taxon>Geodermatophilales</taxon>
        <taxon>Geodermatophilaceae</taxon>
        <taxon>Blastococcus</taxon>
    </lineage>
</organism>
<evidence type="ECO:0000313" key="4">
    <source>
        <dbReference type="Proteomes" id="UP000219435"/>
    </source>
</evidence>
<name>A0A285V4F4_9ACTN</name>
<dbReference type="AlphaFoldDB" id="A0A285V4F4"/>
<dbReference type="Proteomes" id="UP000219435">
    <property type="component" value="Unassembled WGS sequence"/>
</dbReference>
<dbReference type="Pfam" id="PF25976">
    <property type="entry name" value="LpqB_N"/>
    <property type="match status" value="1"/>
</dbReference>
<dbReference type="RefSeq" id="WP_097194472.1">
    <property type="nucleotide sequence ID" value="NZ_OBQI01000002.1"/>
</dbReference>
<dbReference type="Pfam" id="PF10646">
    <property type="entry name" value="Germane"/>
    <property type="match status" value="1"/>
</dbReference>
<protein>
    <submittedName>
        <fullName evidence="3">Sporulation and spore germination</fullName>
    </submittedName>
</protein>
<dbReference type="InterPro" id="IPR018910">
    <property type="entry name" value="LpqB_C"/>
</dbReference>
<dbReference type="PROSITE" id="PS51257">
    <property type="entry name" value="PROKAR_LIPOPROTEIN"/>
    <property type="match status" value="1"/>
</dbReference>
<keyword evidence="4" id="KW-1185">Reference proteome</keyword>
<keyword evidence="1" id="KW-0732">Signal</keyword>
<evidence type="ECO:0000259" key="2">
    <source>
        <dbReference type="SMART" id="SM00909"/>
    </source>
</evidence>
<accession>A0A285V4F4</accession>
<proteinExistence type="predicted"/>
<sequence>MRRRAGLPALAAVLLGLSACSIVPTSSPTVQITQAPDRPSQGVGIEPLPPAPGATPEEIVRGFVDAAASSVRERPVAKQYLTPDAADAWSDAGAITIISPGYATVATEAGSVGMTAELVGTVDTRGSFTVAGDDDFTYVFPLAEVDGEWRITDPPDGLVILETDFERLYDPVDAYFLDPTLQELVPDPRYLIRGEAQPTAVVERLIEGPSSGLASGVRNPLLGAQLARRITVEDQTAQVDLTNVVLDPSAPLEELCAQLVWSLSQLDGQGIRSVAISVDGEPLELDGVPPQQTTDDWPAFDPDAASLETVGHYVDGSGALRTVATGDPAPGPAGSPGYGLSSAAVKADVRDGSLTSVVGVRPEPDGATLLTGRYGQELTPLLRGATFSAPTVAATRSEAWVVLDGNQILRVQPGVPAQAISAPTLGNLGRAQVIELSPDGTRVAMVVAGPLGPPTLHVGTVVRSEDEGGVVAVRDLPEVAPSLSRVVDVGWRSNGQLWVLAGEPGEEMPYSVGVDGWGLTTLRTSGLPGPPTSLGAAPGRQPLVVAGGTLWQWSNGTWLTIVRGQEPLQGSAPFYPL</sequence>
<dbReference type="InterPro" id="IPR019606">
    <property type="entry name" value="GerMN"/>
</dbReference>
<reference evidence="4" key="1">
    <citation type="submission" date="2017-08" db="EMBL/GenBank/DDBJ databases">
        <authorList>
            <person name="Varghese N."/>
            <person name="Submissions S."/>
        </authorList>
    </citation>
    <scope>NUCLEOTIDE SEQUENCE [LARGE SCALE GENOMIC DNA]</scope>
    <source>
        <strain evidence="4">DSM 4725</strain>
    </source>
</reference>
<evidence type="ECO:0000256" key="1">
    <source>
        <dbReference type="SAM" id="SignalP"/>
    </source>
</evidence>